<keyword evidence="3" id="KW-0997">Cell inner membrane</keyword>
<proteinExistence type="predicted"/>
<keyword evidence="2" id="KW-1003">Cell membrane</keyword>
<evidence type="ECO:0000313" key="9">
    <source>
        <dbReference type="EMBL" id="QTL96704.1"/>
    </source>
</evidence>
<sequence length="428" mass="45309">MIYLLLIAFFVLLISNIPIAFTLLFSSSIFLHEWGMISPGILPNKVFNGINSFPYLAVPFFILAGQLMNKTGITTRLVKFADIVIGKIHGGLAQANILSSIIFAGLTGSGVADTSAVGSILIPAMTEQGFDKDYSAAVTAASSVIGPIIPPSVLMVIYANIVGISVGDLFVAGFIPGVLIGLGLMILAYYFAKRDNHPRRTEAVSTKEVLLTTKDALLAILMPVIIIGGIVGGIFTPTEAAAVAVAYALFVGFFIFRSLKLSDLPSALLESVKTTGTILIIIACAAIFGWALTILRVPSLLAAAITGVTQNPLIVLLFINILLLFVGMIMEIGAAVIILAPILAPLVAQLGIDPLHFAIIMVVNLNIGLATPPLGVCLFVAAPIAKTTLERVSRAILPFLAVEIAVLFLLTYWPKLVLFLPNLLGYGR</sequence>
<feature type="transmembrane region" description="Helical" evidence="7">
    <location>
        <begin position="170"/>
        <end position="192"/>
    </location>
</feature>
<dbReference type="InterPro" id="IPR004681">
    <property type="entry name" value="TRAP_DctM"/>
</dbReference>
<dbReference type="PANTHER" id="PTHR33362:SF3">
    <property type="entry name" value="SIALIC ACID TRAP TRANSPORTER PERMEASE PROTEIN SIAT"/>
    <property type="match status" value="1"/>
</dbReference>
<accession>A0A8A7KEW9</accession>
<evidence type="ECO:0000256" key="4">
    <source>
        <dbReference type="ARBA" id="ARBA00022692"/>
    </source>
</evidence>
<feature type="domain" description="TRAP C4-dicarboxylate transport system permease DctM subunit" evidence="8">
    <location>
        <begin position="6"/>
        <end position="416"/>
    </location>
</feature>
<organism evidence="9 11">
    <name type="scientific">Iocasia fonsfrigidae</name>
    <dbReference type="NCBI Taxonomy" id="2682810"/>
    <lineage>
        <taxon>Bacteria</taxon>
        <taxon>Bacillati</taxon>
        <taxon>Bacillota</taxon>
        <taxon>Clostridia</taxon>
        <taxon>Halanaerobiales</taxon>
        <taxon>Halanaerobiaceae</taxon>
        <taxon>Iocasia</taxon>
    </lineage>
</organism>
<evidence type="ECO:0000256" key="7">
    <source>
        <dbReference type="SAM" id="Phobius"/>
    </source>
</evidence>
<evidence type="ECO:0000313" key="11">
    <source>
        <dbReference type="Proteomes" id="UP000665020"/>
    </source>
</evidence>
<evidence type="ECO:0000256" key="3">
    <source>
        <dbReference type="ARBA" id="ARBA00022519"/>
    </source>
</evidence>
<reference evidence="9" key="1">
    <citation type="submission" date="2019-12" db="EMBL/GenBank/DDBJ databases">
        <authorList>
            <person name="zhang j."/>
            <person name="sun C.M."/>
        </authorList>
    </citation>
    <scope>NUCLEOTIDE SEQUENCE</scope>
    <source>
        <strain evidence="9">NS-1</strain>
    </source>
</reference>
<dbReference type="Pfam" id="PF06808">
    <property type="entry name" value="DctM"/>
    <property type="match status" value="1"/>
</dbReference>
<feature type="transmembrane region" description="Helical" evidence="7">
    <location>
        <begin position="358"/>
        <end position="383"/>
    </location>
</feature>
<dbReference type="GO" id="GO:0022857">
    <property type="term" value="F:transmembrane transporter activity"/>
    <property type="evidence" value="ECO:0007669"/>
    <property type="project" value="TreeGrafter"/>
</dbReference>
<keyword evidence="6 7" id="KW-0472">Membrane</keyword>
<feature type="transmembrane region" description="Helical" evidence="7">
    <location>
        <begin position="241"/>
        <end position="259"/>
    </location>
</feature>
<feature type="transmembrane region" description="Helical" evidence="7">
    <location>
        <begin position="134"/>
        <end position="158"/>
    </location>
</feature>
<feature type="transmembrane region" description="Helical" evidence="7">
    <location>
        <begin position="301"/>
        <end position="325"/>
    </location>
</feature>
<evidence type="ECO:0000259" key="8">
    <source>
        <dbReference type="Pfam" id="PF06808"/>
    </source>
</evidence>
<dbReference type="RefSeq" id="WP_230868419.1">
    <property type="nucleotide sequence ID" value="NZ_CP046640.1"/>
</dbReference>
<keyword evidence="5 7" id="KW-1133">Transmembrane helix</keyword>
<protein>
    <submittedName>
        <fullName evidence="9">TRAP transporter large permease subunit</fullName>
    </submittedName>
</protein>
<evidence type="ECO:0000256" key="1">
    <source>
        <dbReference type="ARBA" id="ARBA00004429"/>
    </source>
</evidence>
<dbReference type="InterPro" id="IPR010656">
    <property type="entry name" value="DctM"/>
</dbReference>
<evidence type="ECO:0000313" key="10">
    <source>
        <dbReference type="EMBL" id="QTL96712.1"/>
    </source>
</evidence>
<dbReference type="EMBL" id="CP046640">
    <property type="protein sequence ID" value="QTL96712.1"/>
    <property type="molecule type" value="Genomic_DNA"/>
</dbReference>
<gene>
    <name evidence="9" type="ORF">GM661_01305</name>
    <name evidence="10" type="ORF">GM661_01345</name>
</gene>
<dbReference type="EMBL" id="CP046640">
    <property type="protein sequence ID" value="QTL96704.1"/>
    <property type="molecule type" value="Genomic_DNA"/>
</dbReference>
<dbReference type="KEGG" id="ifn:GM661_01305"/>
<dbReference type="Proteomes" id="UP000665020">
    <property type="component" value="Chromosome"/>
</dbReference>
<keyword evidence="4 7" id="KW-0812">Transmembrane</keyword>
<dbReference type="PIRSF" id="PIRSF006066">
    <property type="entry name" value="HI0050"/>
    <property type="match status" value="1"/>
</dbReference>
<evidence type="ECO:0000256" key="2">
    <source>
        <dbReference type="ARBA" id="ARBA00022475"/>
    </source>
</evidence>
<feature type="transmembrane region" description="Helical" evidence="7">
    <location>
        <begin position="395"/>
        <end position="413"/>
    </location>
</feature>
<evidence type="ECO:0000256" key="5">
    <source>
        <dbReference type="ARBA" id="ARBA00022989"/>
    </source>
</evidence>
<keyword evidence="11" id="KW-1185">Reference proteome</keyword>
<dbReference type="GO" id="GO:0005886">
    <property type="term" value="C:plasma membrane"/>
    <property type="evidence" value="ECO:0007669"/>
    <property type="project" value="UniProtKB-SubCell"/>
</dbReference>
<evidence type="ECO:0000256" key="6">
    <source>
        <dbReference type="ARBA" id="ARBA00023136"/>
    </source>
</evidence>
<dbReference type="KEGG" id="ifn:GM661_01345"/>
<dbReference type="PANTHER" id="PTHR33362">
    <property type="entry name" value="SIALIC ACID TRAP TRANSPORTER PERMEASE PROTEIN SIAT-RELATED"/>
    <property type="match status" value="1"/>
</dbReference>
<feature type="transmembrane region" description="Helical" evidence="7">
    <location>
        <begin position="46"/>
        <end position="65"/>
    </location>
</feature>
<name>A0A8A7KEW9_9FIRM</name>
<dbReference type="NCBIfam" id="TIGR00786">
    <property type="entry name" value="dctM"/>
    <property type="match status" value="1"/>
</dbReference>
<feature type="transmembrane region" description="Helical" evidence="7">
    <location>
        <begin position="216"/>
        <end position="235"/>
    </location>
</feature>
<feature type="transmembrane region" description="Helical" evidence="7">
    <location>
        <begin position="332"/>
        <end position="352"/>
    </location>
</feature>
<dbReference type="AlphaFoldDB" id="A0A8A7KEW9"/>
<comment type="subcellular location">
    <subcellularLocation>
        <location evidence="1">Cell inner membrane</location>
        <topology evidence="1">Multi-pass membrane protein</topology>
    </subcellularLocation>
</comment>
<feature type="transmembrane region" description="Helical" evidence="7">
    <location>
        <begin position="271"/>
        <end position="295"/>
    </location>
</feature>